<dbReference type="AlphaFoldDB" id="A0A401PX82"/>
<dbReference type="Proteomes" id="UP000288216">
    <property type="component" value="Unassembled WGS sequence"/>
</dbReference>
<dbReference type="STRING" id="75743.A0A401PX82"/>
<dbReference type="SUPFAM" id="SSF69572">
    <property type="entry name" value="Activating enzymes of the ubiquitin-like proteins"/>
    <property type="match status" value="1"/>
</dbReference>
<organism evidence="2 3">
    <name type="scientific">Scyliorhinus torazame</name>
    <name type="common">Cloudy catshark</name>
    <name type="synonym">Catulus torazame</name>
    <dbReference type="NCBI Taxonomy" id="75743"/>
    <lineage>
        <taxon>Eukaryota</taxon>
        <taxon>Metazoa</taxon>
        <taxon>Chordata</taxon>
        <taxon>Craniata</taxon>
        <taxon>Vertebrata</taxon>
        <taxon>Chondrichthyes</taxon>
        <taxon>Elasmobranchii</taxon>
        <taxon>Galeomorphii</taxon>
        <taxon>Galeoidea</taxon>
        <taxon>Carcharhiniformes</taxon>
        <taxon>Scyliorhinidae</taxon>
        <taxon>Scyliorhinus</taxon>
    </lineage>
</organism>
<dbReference type="GO" id="GO:0019781">
    <property type="term" value="F:NEDD8 activating enzyme activity"/>
    <property type="evidence" value="ECO:0007669"/>
    <property type="project" value="TreeGrafter"/>
</dbReference>
<name>A0A401PX82_SCYTO</name>
<dbReference type="Pfam" id="PF00899">
    <property type="entry name" value="ThiF"/>
    <property type="match status" value="1"/>
</dbReference>
<dbReference type="InterPro" id="IPR000594">
    <property type="entry name" value="ThiF_NAD_FAD-bd"/>
</dbReference>
<dbReference type="OrthoDB" id="1708823at2759"/>
<gene>
    <name evidence="2" type="ORF">scyTo_0020608</name>
</gene>
<dbReference type="GO" id="GO:0005737">
    <property type="term" value="C:cytoplasm"/>
    <property type="evidence" value="ECO:0007669"/>
    <property type="project" value="TreeGrafter"/>
</dbReference>
<dbReference type="OMA" id="TILWNAD"/>
<dbReference type="PANTHER" id="PTHR10953:SF29">
    <property type="entry name" value="NEDD8-ACTIVATING ENZYME E1 REGULATORY SUBUNIT"/>
    <property type="match status" value="1"/>
</dbReference>
<accession>A0A401PX82</accession>
<protein>
    <recommendedName>
        <fullName evidence="1">THIF-type NAD/FAD binding fold domain-containing protein</fullName>
    </recommendedName>
</protein>
<dbReference type="FunFam" id="3.40.50.720:FF:000187">
    <property type="entry name" value="NEDD8-activating enzyme E1 regulatory subunit"/>
    <property type="match status" value="1"/>
</dbReference>
<dbReference type="InterPro" id="IPR045886">
    <property type="entry name" value="ThiF/MoeB/HesA"/>
</dbReference>
<sequence>MNVIRWLGLEGDDVLWGDHGQEALEAAHVCLINASATGTEILKNLVLPGIGSFTIVDGSVVAGEDVGNNFFLTRDSIGKNRAQTATDLLQELNSDVSGNFMEESLEQLLENDPAFFLRFNIVIATQLLESSLLRLSTILWNADVPLLVCRTYGLVGYMRLAIKEHPVVESHPDNALEDLRLDTPFPHLKDHIQAYDLDKMDRKDHSHTPWIIVVSKYLEKWSMEHNNQLPKTYKEKEAFRELIRQGLLKKDDGVPEDEENFDEAIKNVNTALNPTKVQVLG</sequence>
<dbReference type="InterPro" id="IPR035985">
    <property type="entry name" value="Ubiquitin-activating_enz"/>
</dbReference>
<comment type="caution">
    <text evidence="2">The sequence shown here is derived from an EMBL/GenBank/DDBJ whole genome shotgun (WGS) entry which is preliminary data.</text>
</comment>
<evidence type="ECO:0000313" key="3">
    <source>
        <dbReference type="Proteomes" id="UP000288216"/>
    </source>
</evidence>
<dbReference type="Gene3D" id="3.40.50.720">
    <property type="entry name" value="NAD(P)-binding Rossmann-like Domain"/>
    <property type="match status" value="1"/>
</dbReference>
<dbReference type="EMBL" id="BFAA01016896">
    <property type="protein sequence ID" value="GCB77764.1"/>
    <property type="molecule type" value="Genomic_DNA"/>
</dbReference>
<proteinExistence type="predicted"/>
<reference evidence="2 3" key="1">
    <citation type="journal article" date="2018" name="Nat. Ecol. Evol.">
        <title>Shark genomes provide insights into elasmobranch evolution and the origin of vertebrates.</title>
        <authorList>
            <person name="Hara Y"/>
            <person name="Yamaguchi K"/>
            <person name="Onimaru K"/>
            <person name="Kadota M"/>
            <person name="Koyanagi M"/>
            <person name="Keeley SD"/>
            <person name="Tatsumi K"/>
            <person name="Tanaka K"/>
            <person name="Motone F"/>
            <person name="Kageyama Y"/>
            <person name="Nozu R"/>
            <person name="Adachi N"/>
            <person name="Nishimura O"/>
            <person name="Nakagawa R"/>
            <person name="Tanegashima C"/>
            <person name="Kiyatake I"/>
            <person name="Matsumoto R"/>
            <person name="Murakumo K"/>
            <person name="Nishida K"/>
            <person name="Terakita A"/>
            <person name="Kuratani S"/>
            <person name="Sato K"/>
            <person name="Hyodo S Kuraku.S."/>
        </authorList>
    </citation>
    <scope>NUCLEOTIDE SEQUENCE [LARGE SCALE GENOMIC DNA]</scope>
</reference>
<dbReference type="GO" id="GO:0045116">
    <property type="term" value="P:protein neddylation"/>
    <property type="evidence" value="ECO:0007669"/>
    <property type="project" value="TreeGrafter"/>
</dbReference>
<dbReference type="PANTHER" id="PTHR10953">
    <property type="entry name" value="UBIQUITIN-ACTIVATING ENZYME E1"/>
    <property type="match status" value="1"/>
</dbReference>
<evidence type="ECO:0000259" key="1">
    <source>
        <dbReference type="Pfam" id="PF00899"/>
    </source>
</evidence>
<evidence type="ECO:0000313" key="2">
    <source>
        <dbReference type="EMBL" id="GCB77764.1"/>
    </source>
</evidence>
<keyword evidence="3" id="KW-1185">Reference proteome</keyword>
<feature type="domain" description="THIF-type NAD/FAD binding fold" evidence="1">
    <location>
        <begin position="15"/>
        <end position="124"/>
    </location>
</feature>